<evidence type="ECO:0000256" key="1">
    <source>
        <dbReference type="SAM" id="MobiDB-lite"/>
    </source>
</evidence>
<comment type="caution">
    <text evidence="2">The sequence shown here is derived from an EMBL/GenBank/DDBJ whole genome shotgun (WGS) entry which is preliminary data.</text>
</comment>
<gene>
    <name evidence="2" type="ORF">A9F13_03g03014</name>
</gene>
<name>A0AA91Q3S0_CLALS</name>
<accession>A0AA91Q3S0</accession>
<organism evidence="2 3">
    <name type="scientific">Clavispora lusitaniae</name>
    <name type="common">Candida lusitaniae</name>
    <dbReference type="NCBI Taxonomy" id="36911"/>
    <lineage>
        <taxon>Eukaryota</taxon>
        <taxon>Fungi</taxon>
        <taxon>Dikarya</taxon>
        <taxon>Ascomycota</taxon>
        <taxon>Saccharomycotina</taxon>
        <taxon>Pichiomycetes</taxon>
        <taxon>Metschnikowiaceae</taxon>
        <taxon>Clavispora</taxon>
    </lineage>
</organism>
<protein>
    <submittedName>
        <fullName evidence="2">Uncharacterized protein</fullName>
    </submittedName>
</protein>
<reference evidence="2 3" key="1">
    <citation type="submission" date="2017-04" db="EMBL/GenBank/DDBJ databases">
        <title>Draft genome of the yeast Clavispora lusitaniae type strain CBS 6936.</title>
        <authorList>
            <person name="Durrens P."/>
            <person name="Klopp C."/>
            <person name="Biteau N."/>
            <person name="Fitton-Ouhabi V."/>
            <person name="Dementhon K."/>
            <person name="Accoceberry I."/>
            <person name="Sherman D.J."/>
            <person name="Noel T."/>
        </authorList>
    </citation>
    <scope>NUCLEOTIDE SEQUENCE [LARGE SCALE GENOMIC DNA]</scope>
    <source>
        <strain evidence="2 3">CBS 6936</strain>
    </source>
</reference>
<feature type="region of interest" description="Disordered" evidence="1">
    <location>
        <begin position="84"/>
        <end position="105"/>
    </location>
</feature>
<evidence type="ECO:0000313" key="2">
    <source>
        <dbReference type="EMBL" id="OVF10153.1"/>
    </source>
</evidence>
<feature type="region of interest" description="Disordered" evidence="1">
    <location>
        <begin position="1"/>
        <end position="42"/>
    </location>
</feature>
<dbReference type="AlphaFoldDB" id="A0AA91Q3S0"/>
<dbReference type="KEGG" id="clus:A9F13_03g03014"/>
<dbReference type="Proteomes" id="UP000195602">
    <property type="component" value="Unassembled WGS sequence"/>
</dbReference>
<feature type="compositionally biased region" description="Basic and acidic residues" evidence="1">
    <location>
        <begin position="21"/>
        <end position="39"/>
    </location>
</feature>
<evidence type="ECO:0000313" key="3">
    <source>
        <dbReference type="Proteomes" id="UP000195602"/>
    </source>
</evidence>
<sequence length="105" mass="12363">MCIRLSERQRKRRLQQQHPDPPGDRHWPKSAKRRLEQRRAGHVTRRLIFDQWRDQARQKRRTAAEAGKRRQWIRCRIGTDEPRARRIGPAEAAGKGVGAGRRRGG</sequence>
<dbReference type="EMBL" id="LYUB02000003">
    <property type="protein sequence ID" value="OVF10153.1"/>
    <property type="molecule type" value="Genomic_DNA"/>
</dbReference>
<proteinExistence type="predicted"/>